<comment type="caution">
    <text evidence="4">The sequence shown here is derived from an EMBL/GenBank/DDBJ whole genome shotgun (WGS) entry which is preliminary data.</text>
</comment>
<name>A0ABT2J325_9PSEU</name>
<dbReference type="InterPro" id="IPR036388">
    <property type="entry name" value="WH-like_DNA-bd_sf"/>
</dbReference>
<protein>
    <submittedName>
        <fullName evidence="4">AAA family ATPase</fullName>
    </submittedName>
</protein>
<sequence>MGGIGPGEPGGRVIAPGMVGRATELAALSAALSAPPSVVSVEGEAGVGKSRLVTEALRGPAGRGRRVLIGRCHPIRESFPLGPLVEALGTVGDGLAGARLSSVAGALRPLLPELTPWLPPVPAPLDDAVAQRHRVFRGLAEALTAVSPSVLVLEDLHWMDEQTGDFLTYLLHGAPAGLAVVLTYRGEEAGTALRALTARPPAGAALAHVPLAPLDEARTGGLAAAILGLERVSDEFARYLWERTSGLPFAIEEVLALVRERGLVVRRGDRWARRALDRLEVPRGIRDSTLARVARLSADARRLVAAVSVVRTPATQPALVAMTGIDDPLEALVEAVDRGVLAEADGGFGFRHALAAQAVYEDLNPARRMALHGRAAEVLGAMAPTPLGQVAHHLRHAGRPAEWAVAAERAAAQAASLGDEDEAVRLLAEVLRTAAPPPERRAAIAIALGWAALDTLHAREVTEPLRAAIDLDVPAALRGELRFLLGVILGQAGEDSPMQRRLFLDALPDLRHRPDLCAWAMVGLGVTIPSDTPVAEGLRWMIEAVALADGIDDRLLAVFVLGKAGGALMENGDRTWRTVVGRVEELTGGTPRQRREANAYYSIGIAACYTGHLPTATTMLDAASRADAVQQNRRLAVMIRAGLALAHHGTGRWDGLAATVEELLADAAEYAPARMDLELVASGLALATGDLDRAAATARRVTEFAVEIGAYEVVPTAAATWARAALALGDPAGAVTAVRTLLAQLDAKGVWAPACWAVPAVVDVLVAADERAAARRFAGQAATALRDLDAPLAGAALAYLRGVLDDRPEELVTAAVEFERLSAAIEAGRAHEAAAGRWLASGDERGAGSLRAAVAVYERLGASWDAGRAAALARRHGVALPARHRNGRRGYGTELSPRERQVAELAVGGRTNREIAEALFVSPNTVGKHMAAVMRKLSARSRTELVRLLVNADEDGAFSP</sequence>
<gene>
    <name evidence="4" type="ORF">JT362_03375</name>
</gene>
<evidence type="ECO:0000256" key="1">
    <source>
        <dbReference type="ARBA" id="ARBA00022741"/>
    </source>
</evidence>
<dbReference type="SUPFAM" id="SSF46894">
    <property type="entry name" value="C-terminal effector domain of the bipartite response regulators"/>
    <property type="match status" value="1"/>
</dbReference>
<dbReference type="CDD" id="cd06170">
    <property type="entry name" value="LuxR_C_like"/>
    <property type="match status" value="1"/>
</dbReference>
<evidence type="ECO:0000313" key="5">
    <source>
        <dbReference type="Proteomes" id="UP001156441"/>
    </source>
</evidence>
<dbReference type="InterPro" id="IPR000792">
    <property type="entry name" value="Tscrpt_reg_LuxR_C"/>
</dbReference>
<keyword evidence="5" id="KW-1185">Reference proteome</keyword>
<dbReference type="SUPFAM" id="SSF52540">
    <property type="entry name" value="P-loop containing nucleoside triphosphate hydrolases"/>
    <property type="match status" value="1"/>
</dbReference>
<evidence type="ECO:0000256" key="2">
    <source>
        <dbReference type="ARBA" id="ARBA00022840"/>
    </source>
</evidence>
<dbReference type="PANTHER" id="PTHR16305:SF35">
    <property type="entry name" value="TRANSCRIPTIONAL ACTIVATOR DOMAIN"/>
    <property type="match status" value="1"/>
</dbReference>
<organism evidence="4 5">
    <name type="scientific">Actinophytocola gossypii</name>
    <dbReference type="NCBI Taxonomy" id="2812003"/>
    <lineage>
        <taxon>Bacteria</taxon>
        <taxon>Bacillati</taxon>
        <taxon>Actinomycetota</taxon>
        <taxon>Actinomycetes</taxon>
        <taxon>Pseudonocardiales</taxon>
        <taxon>Pseudonocardiaceae</taxon>
    </lineage>
</organism>
<dbReference type="SMART" id="SM00421">
    <property type="entry name" value="HTH_LUXR"/>
    <property type="match status" value="1"/>
</dbReference>
<dbReference type="PRINTS" id="PR00038">
    <property type="entry name" value="HTHLUXR"/>
</dbReference>
<feature type="domain" description="HTH luxR-type" evidence="3">
    <location>
        <begin position="888"/>
        <end position="953"/>
    </location>
</feature>
<dbReference type="InterPro" id="IPR027417">
    <property type="entry name" value="P-loop_NTPase"/>
</dbReference>
<dbReference type="InterPro" id="IPR041664">
    <property type="entry name" value="AAA_16"/>
</dbReference>
<reference evidence="4 5" key="1">
    <citation type="submission" date="2021-02" db="EMBL/GenBank/DDBJ databases">
        <title>Actinophytocola xerophila sp. nov., isolated from soil of cotton cropping field.</title>
        <authorList>
            <person name="Huang R."/>
            <person name="Chen X."/>
            <person name="Ge X."/>
            <person name="Liu W."/>
        </authorList>
    </citation>
    <scope>NUCLEOTIDE SEQUENCE [LARGE SCALE GENOMIC DNA]</scope>
    <source>
        <strain evidence="4 5">S1-96</strain>
    </source>
</reference>
<dbReference type="RefSeq" id="WP_260189514.1">
    <property type="nucleotide sequence ID" value="NZ_JAFFZE010000004.1"/>
</dbReference>
<dbReference type="Pfam" id="PF00196">
    <property type="entry name" value="GerE"/>
    <property type="match status" value="1"/>
</dbReference>
<evidence type="ECO:0000313" key="4">
    <source>
        <dbReference type="EMBL" id="MCT2582166.1"/>
    </source>
</evidence>
<proteinExistence type="predicted"/>
<dbReference type="Proteomes" id="UP001156441">
    <property type="component" value="Unassembled WGS sequence"/>
</dbReference>
<dbReference type="Pfam" id="PF13191">
    <property type="entry name" value="AAA_16"/>
    <property type="match status" value="1"/>
</dbReference>
<dbReference type="Gene3D" id="1.10.10.10">
    <property type="entry name" value="Winged helix-like DNA-binding domain superfamily/Winged helix DNA-binding domain"/>
    <property type="match status" value="1"/>
</dbReference>
<dbReference type="PROSITE" id="PS50043">
    <property type="entry name" value="HTH_LUXR_2"/>
    <property type="match status" value="1"/>
</dbReference>
<accession>A0ABT2J325</accession>
<evidence type="ECO:0000259" key="3">
    <source>
        <dbReference type="PROSITE" id="PS50043"/>
    </source>
</evidence>
<dbReference type="PROSITE" id="PS00622">
    <property type="entry name" value="HTH_LUXR_1"/>
    <property type="match status" value="1"/>
</dbReference>
<keyword evidence="2" id="KW-0067">ATP-binding</keyword>
<dbReference type="EMBL" id="JAFFZE010000004">
    <property type="protein sequence ID" value="MCT2582166.1"/>
    <property type="molecule type" value="Genomic_DNA"/>
</dbReference>
<dbReference type="PANTHER" id="PTHR16305">
    <property type="entry name" value="TESTICULAR SOLUBLE ADENYLYL CYCLASE"/>
    <property type="match status" value="1"/>
</dbReference>
<dbReference type="InterPro" id="IPR016032">
    <property type="entry name" value="Sig_transdc_resp-reg_C-effctor"/>
</dbReference>
<keyword evidence="1" id="KW-0547">Nucleotide-binding</keyword>